<dbReference type="PIRSF" id="PIRSF006293">
    <property type="entry name" value="ExsB"/>
    <property type="match status" value="1"/>
</dbReference>
<keyword evidence="5 11" id="KW-0671">Queuosine biosynthesis</keyword>
<keyword evidence="4 11" id="KW-0547">Nucleotide-binding</keyword>
<comment type="cofactor">
    <cofactor evidence="11">
        <name>Zn(2+)</name>
        <dbReference type="ChEBI" id="CHEBI:29105"/>
    </cofactor>
    <text evidence="11">Binds 1 zinc ion per subunit.</text>
</comment>
<dbReference type="SUPFAM" id="SSF52402">
    <property type="entry name" value="Adenine nucleotide alpha hydrolases-like"/>
    <property type="match status" value="1"/>
</dbReference>
<gene>
    <name evidence="11 12" type="primary">queC</name>
    <name evidence="12" type="ORF">PL336_01270</name>
</gene>
<dbReference type="EC" id="6.3.4.20" evidence="9 11"/>
<evidence type="ECO:0000256" key="3">
    <source>
        <dbReference type="ARBA" id="ARBA00022723"/>
    </source>
</evidence>
<evidence type="ECO:0000256" key="2">
    <source>
        <dbReference type="ARBA" id="ARBA00022598"/>
    </source>
</evidence>
<evidence type="ECO:0000313" key="13">
    <source>
        <dbReference type="Proteomes" id="UP001210770"/>
    </source>
</evidence>
<protein>
    <recommendedName>
        <fullName evidence="9 11">7-cyano-7-deazaguanine synthase</fullName>
        <ecNumber evidence="9 11">6.3.4.20</ecNumber>
    </recommendedName>
    <alternativeName>
        <fullName evidence="11">7-cyano-7-carbaguanine synthase</fullName>
    </alternativeName>
    <alternativeName>
        <fullName evidence="11">PreQ(0) synthase</fullName>
    </alternativeName>
    <alternativeName>
        <fullName evidence="11">Queuosine biosynthesis protein QueC</fullName>
    </alternativeName>
</protein>
<proteinExistence type="inferred from homology"/>
<dbReference type="HAMAP" id="MF_01633">
    <property type="entry name" value="QueC"/>
    <property type="match status" value="1"/>
</dbReference>
<keyword evidence="2 11" id="KW-0436">Ligase</keyword>
<dbReference type="CDD" id="cd01995">
    <property type="entry name" value="QueC-like"/>
    <property type="match status" value="1"/>
</dbReference>
<dbReference type="InterPro" id="IPR014729">
    <property type="entry name" value="Rossmann-like_a/b/a_fold"/>
</dbReference>
<organism evidence="12 13">
    <name type="scientific">Sulfitobacter faviae</name>
    <dbReference type="NCBI Taxonomy" id="1775881"/>
    <lineage>
        <taxon>Bacteria</taxon>
        <taxon>Pseudomonadati</taxon>
        <taxon>Pseudomonadota</taxon>
        <taxon>Alphaproteobacteria</taxon>
        <taxon>Rhodobacterales</taxon>
        <taxon>Roseobacteraceae</taxon>
        <taxon>Sulfitobacter</taxon>
    </lineage>
</organism>
<dbReference type="GO" id="GO:0016879">
    <property type="term" value="F:ligase activity, forming carbon-nitrogen bonds"/>
    <property type="evidence" value="ECO:0007669"/>
    <property type="project" value="UniProtKB-UniRule"/>
</dbReference>
<evidence type="ECO:0000256" key="4">
    <source>
        <dbReference type="ARBA" id="ARBA00022741"/>
    </source>
</evidence>
<feature type="binding site" evidence="11">
    <location>
        <position position="196"/>
    </location>
    <ligand>
        <name>Zn(2+)</name>
        <dbReference type="ChEBI" id="CHEBI:29105"/>
    </ligand>
</feature>
<dbReference type="Proteomes" id="UP001210770">
    <property type="component" value="Chromosome"/>
</dbReference>
<accession>A0AAX3LP99</accession>
<evidence type="ECO:0000256" key="7">
    <source>
        <dbReference type="ARBA" id="ARBA00022840"/>
    </source>
</evidence>
<dbReference type="GO" id="GO:0008616">
    <property type="term" value="P:tRNA queuosine(34) biosynthetic process"/>
    <property type="evidence" value="ECO:0007669"/>
    <property type="project" value="UniProtKB-UniRule"/>
</dbReference>
<dbReference type="GO" id="GO:0005524">
    <property type="term" value="F:ATP binding"/>
    <property type="evidence" value="ECO:0007669"/>
    <property type="project" value="UniProtKB-UniRule"/>
</dbReference>
<keyword evidence="3 11" id="KW-0479">Metal-binding</keyword>
<evidence type="ECO:0000256" key="10">
    <source>
        <dbReference type="ARBA" id="ARBA00047890"/>
    </source>
</evidence>
<name>A0AAX3LP99_9RHOB</name>
<dbReference type="PANTHER" id="PTHR42914">
    <property type="entry name" value="7-CYANO-7-DEAZAGUANINE SYNTHASE"/>
    <property type="match status" value="1"/>
</dbReference>
<evidence type="ECO:0000256" key="5">
    <source>
        <dbReference type="ARBA" id="ARBA00022785"/>
    </source>
</evidence>
<dbReference type="RefSeq" id="WP_271688766.1">
    <property type="nucleotide sequence ID" value="NZ_CP116423.1"/>
</dbReference>
<evidence type="ECO:0000256" key="6">
    <source>
        <dbReference type="ARBA" id="ARBA00022833"/>
    </source>
</evidence>
<evidence type="ECO:0000256" key="1">
    <source>
        <dbReference type="ARBA" id="ARBA00005061"/>
    </source>
</evidence>
<comment type="similarity">
    <text evidence="8 11">Belongs to the QueC family.</text>
</comment>
<evidence type="ECO:0000256" key="11">
    <source>
        <dbReference type="HAMAP-Rule" id="MF_01633"/>
    </source>
</evidence>
<comment type="function">
    <text evidence="11">Catalyzes the ATP-dependent conversion of 7-carboxy-7-deazaguanine (CDG) to 7-cyano-7-deazaguanine (preQ(0)).</text>
</comment>
<dbReference type="Pfam" id="PF06508">
    <property type="entry name" value="QueC"/>
    <property type="match status" value="1"/>
</dbReference>
<dbReference type="EMBL" id="CP116423">
    <property type="protein sequence ID" value="WCE70509.1"/>
    <property type="molecule type" value="Genomic_DNA"/>
</dbReference>
<evidence type="ECO:0000256" key="8">
    <source>
        <dbReference type="ARBA" id="ARBA00037993"/>
    </source>
</evidence>
<comment type="pathway">
    <text evidence="1 11">Purine metabolism; 7-cyano-7-deazaguanine biosynthesis.</text>
</comment>
<keyword evidence="6 11" id="KW-0862">Zinc</keyword>
<feature type="binding site" evidence="11">
    <location>
        <position position="193"/>
    </location>
    <ligand>
        <name>Zn(2+)</name>
        <dbReference type="ChEBI" id="CHEBI:29105"/>
    </ligand>
</feature>
<dbReference type="PANTHER" id="PTHR42914:SF1">
    <property type="entry name" value="7-CYANO-7-DEAZAGUANINE SYNTHASE"/>
    <property type="match status" value="1"/>
</dbReference>
<dbReference type="InterPro" id="IPR018317">
    <property type="entry name" value="QueC"/>
</dbReference>
<feature type="binding site" evidence="11">
    <location>
        <position position="199"/>
    </location>
    <ligand>
        <name>Zn(2+)</name>
        <dbReference type="ChEBI" id="CHEBI:29105"/>
    </ligand>
</feature>
<dbReference type="NCBIfam" id="TIGR00364">
    <property type="entry name" value="7-cyano-7-deazaguanine synthase QueC"/>
    <property type="match status" value="1"/>
</dbReference>
<keyword evidence="7 11" id="KW-0067">ATP-binding</keyword>
<sequence length="233" mass="25210">MKTLVICSGGLDSVSLAHITAEVHHLTRLVSFDYGQRHRKEVDFARAAAERLGVPFHLIDMRGIGAALSGSALTDDIDVPDGHYAEDTMKITVVPNRNAIMLSIGFGIAAAQGDEAVATAVHGGDHFIYPDCRPGFTRAFDAMQQAALDGYADVRLHTPFVEHSKAEIVRQGAQHGTPFAETWSCYKGDAVHCGRCGTCVERREAFHLAEVSDPTVYADPDYWTEALAARGKG</sequence>
<reference evidence="12" key="1">
    <citation type="submission" date="2023-01" db="EMBL/GenBank/DDBJ databases">
        <title>Comparative genomic analysis of cold water coral derived Sulfitobacter faviae: insights into their metabolism and habitat adaptation.</title>
        <authorList>
            <person name="Guo Y."/>
            <person name="Lin S."/>
            <person name="Huang Z."/>
            <person name="Tang K."/>
            <person name="Wang X."/>
        </authorList>
    </citation>
    <scope>NUCLEOTIDE SEQUENCE</scope>
    <source>
        <strain evidence="12">SCSIO W_1865</strain>
    </source>
</reference>
<comment type="catalytic activity">
    <reaction evidence="10 11">
        <text>7-carboxy-7-carbaguanine + NH4(+) + 2 ATP = 7-cyano-7-carbaguanine + 2 AMP + 2 diphosphate + 2 H(+)</text>
        <dbReference type="Rhea" id="RHEA:27982"/>
        <dbReference type="ChEBI" id="CHEBI:15378"/>
        <dbReference type="ChEBI" id="CHEBI:28938"/>
        <dbReference type="ChEBI" id="CHEBI:30616"/>
        <dbReference type="ChEBI" id="CHEBI:33019"/>
        <dbReference type="ChEBI" id="CHEBI:45075"/>
        <dbReference type="ChEBI" id="CHEBI:61036"/>
        <dbReference type="ChEBI" id="CHEBI:456215"/>
        <dbReference type="EC" id="6.3.4.20"/>
    </reaction>
</comment>
<evidence type="ECO:0000256" key="9">
    <source>
        <dbReference type="ARBA" id="ARBA00039149"/>
    </source>
</evidence>
<feature type="binding site" evidence="11">
    <location>
        <position position="185"/>
    </location>
    <ligand>
        <name>Zn(2+)</name>
        <dbReference type="ChEBI" id="CHEBI:29105"/>
    </ligand>
</feature>
<dbReference type="AlphaFoldDB" id="A0AAX3LP99"/>
<dbReference type="Gene3D" id="3.40.50.620">
    <property type="entry name" value="HUPs"/>
    <property type="match status" value="1"/>
</dbReference>
<feature type="binding site" evidence="11">
    <location>
        <begin position="7"/>
        <end position="17"/>
    </location>
    <ligand>
        <name>ATP</name>
        <dbReference type="ChEBI" id="CHEBI:30616"/>
    </ligand>
</feature>
<dbReference type="GO" id="GO:0008270">
    <property type="term" value="F:zinc ion binding"/>
    <property type="evidence" value="ECO:0007669"/>
    <property type="project" value="UniProtKB-UniRule"/>
</dbReference>
<evidence type="ECO:0000313" key="12">
    <source>
        <dbReference type="EMBL" id="WCE70509.1"/>
    </source>
</evidence>